<proteinExistence type="predicted"/>
<dbReference type="Proteomes" id="UP000683925">
    <property type="component" value="Unassembled WGS sequence"/>
</dbReference>
<name>A0A8S1TMF5_PAROT</name>
<accession>A0A8S1TMF5</accession>
<evidence type="ECO:0000313" key="3">
    <source>
        <dbReference type="Proteomes" id="UP000683925"/>
    </source>
</evidence>
<dbReference type="OrthoDB" id="293917at2759"/>
<dbReference type="AlphaFoldDB" id="A0A8S1TMF5"/>
<dbReference type="Pfam" id="PF00622">
    <property type="entry name" value="SPRY"/>
    <property type="match status" value="1"/>
</dbReference>
<sequence>MRQEILLTCSYEEHENSPIIGICTNKNCKHKRTYCIACKPQFHTEHSDDLVRLHEFDSWIKSRRQLIEPVNQLIGEVQSFQKSLKCLVENVDKKSQPDLETLNCSEIEEYINQLILLEKSQVRLIPKIRQLISFQEKLKKEIESLILNKELSENEQLTIQELCYSQQMNSSCIIKDDDIKIEEYKETDKYTKIQIKFSQELKYEDITLTKNQLIAQGDLFALCEPVLPMNLSTKFAFKCHEDGIYIGVCRKELIQKANFNPKLNKIGHGAYLIFCDGSVYSHLEKEKNLTKQSFKYAKNDIIQVIVQMAEQKITWIKQYTNEEFSMKLEIAEDLCPCVQLWGKPGTQVEIVDF</sequence>
<gene>
    <name evidence="2" type="ORF">POCTA_138.1.T0260188</name>
</gene>
<organism evidence="2 3">
    <name type="scientific">Paramecium octaurelia</name>
    <dbReference type="NCBI Taxonomy" id="43137"/>
    <lineage>
        <taxon>Eukaryota</taxon>
        <taxon>Sar</taxon>
        <taxon>Alveolata</taxon>
        <taxon>Ciliophora</taxon>
        <taxon>Intramacronucleata</taxon>
        <taxon>Oligohymenophorea</taxon>
        <taxon>Peniculida</taxon>
        <taxon>Parameciidae</taxon>
        <taxon>Paramecium</taxon>
    </lineage>
</organism>
<keyword evidence="3" id="KW-1185">Reference proteome</keyword>
<evidence type="ECO:0000313" key="2">
    <source>
        <dbReference type="EMBL" id="CAD8152316.1"/>
    </source>
</evidence>
<reference evidence="2" key="1">
    <citation type="submission" date="2021-01" db="EMBL/GenBank/DDBJ databases">
        <authorList>
            <consortium name="Genoscope - CEA"/>
            <person name="William W."/>
        </authorList>
    </citation>
    <scope>NUCLEOTIDE SEQUENCE</scope>
</reference>
<dbReference type="OMA" id="EQKITWI"/>
<feature type="domain" description="SPRY" evidence="1">
    <location>
        <begin position="240"/>
        <end position="343"/>
    </location>
</feature>
<dbReference type="EMBL" id="CAJJDP010000026">
    <property type="protein sequence ID" value="CAD8152316.1"/>
    <property type="molecule type" value="Genomic_DNA"/>
</dbReference>
<comment type="caution">
    <text evidence="2">The sequence shown here is derived from an EMBL/GenBank/DDBJ whole genome shotgun (WGS) entry which is preliminary data.</text>
</comment>
<dbReference type="InterPro" id="IPR003877">
    <property type="entry name" value="SPRY_dom"/>
</dbReference>
<evidence type="ECO:0000259" key="1">
    <source>
        <dbReference type="Pfam" id="PF00622"/>
    </source>
</evidence>
<protein>
    <recommendedName>
        <fullName evidence="1">SPRY domain-containing protein</fullName>
    </recommendedName>
</protein>